<dbReference type="InParanoid" id="A0A0C3FB18"/>
<evidence type="ECO:0000313" key="1">
    <source>
        <dbReference type="EMBL" id="KIM77064.1"/>
    </source>
</evidence>
<keyword evidence="2" id="KW-1185">Reference proteome</keyword>
<reference evidence="1 2" key="1">
    <citation type="submission" date="2014-04" db="EMBL/GenBank/DDBJ databases">
        <authorList>
            <consortium name="DOE Joint Genome Institute"/>
            <person name="Kuo A."/>
            <person name="Tarkka M."/>
            <person name="Buscot F."/>
            <person name="Kohler A."/>
            <person name="Nagy L.G."/>
            <person name="Floudas D."/>
            <person name="Copeland A."/>
            <person name="Barry K.W."/>
            <person name="Cichocki N."/>
            <person name="Veneault-Fourrey C."/>
            <person name="LaButti K."/>
            <person name="Lindquist E.A."/>
            <person name="Lipzen A."/>
            <person name="Lundell T."/>
            <person name="Morin E."/>
            <person name="Murat C."/>
            <person name="Sun H."/>
            <person name="Tunlid A."/>
            <person name="Henrissat B."/>
            <person name="Grigoriev I.V."/>
            <person name="Hibbett D.S."/>
            <person name="Martin F."/>
            <person name="Nordberg H.P."/>
            <person name="Cantor M.N."/>
            <person name="Hua S.X."/>
        </authorList>
    </citation>
    <scope>NUCLEOTIDE SEQUENCE [LARGE SCALE GENOMIC DNA]</scope>
    <source>
        <strain evidence="1 2">F 1598</strain>
    </source>
</reference>
<dbReference type="EMBL" id="KN833028">
    <property type="protein sequence ID" value="KIM77064.1"/>
    <property type="molecule type" value="Genomic_DNA"/>
</dbReference>
<dbReference type="Proteomes" id="UP000054166">
    <property type="component" value="Unassembled WGS sequence"/>
</dbReference>
<protein>
    <submittedName>
        <fullName evidence="1">Uncharacterized protein</fullName>
    </submittedName>
</protein>
<dbReference type="AlphaFoldDB" id="A0A0C3FB18"/>
<name>A0A0C3FB18_PILCF</name>
<organism evidence="1 2">
    <name type="scientific">Piloderma croceum (strain F 1598)</name>
    <dbReference type="NCBI Taxonomy" id="765440"/>
    <lineage>
        <taxon>Eukaryota</taxon>
        <taxon>Fungi</taxon>
        <taxon>Dikarya</taxon>
        <taxon>Basidiomycota</taxon>
        <taxon>Agaricomycotina</taxon>
        <taxon>Agaricomycetes</taxon>
        <taxon>Agaricomycetidae</taxon>
        <taxon>Atheliales</taxon>
        <taxon>Atheliaceae</taxon>
        <taxon>Piloderma</taxon>
    </lineage>
</organism>
<reference evidence="2" key="2">
    <citation type="submission" date="2015-01" db="EMBL/GenBank/DDBJ databases">
        <title>Evolutionary Origins and Diversification of the Mycorrhizal Mutualists.</title>
        <authorList>
            <consortium name="DOE Joint Genome Institute"/>
            <consortium name="Mycorrhizal Genomics Consortium"/>
            <person name="Kohler A."/>
            <person name="Kuo A."/>
            <person name="Nagy L.G."/>
            <person name="Floudas D."/>
            <person name="Copeland A."/>
            <person name="Barry K.W."/>
            <person name="Cichocki N."/>
            <person name="Veneault-Fourrey C."/>
            <person name="LaButti K."/>
            <person name="Lindquist E.A."/>
            <person name="Lipzen A."/>
            <person name="Lundell T."/>
            <person name="Morin E."/>
            <person name="Murat C."/>
            <person name="Riley R."/>
            <person name="Ohm R."/>
            <person name="Sun H."/>
            <person name="Tunlid A."/>
            <person name="Henrissat B."/>
            <person name="Grigoriev I.V."/>
            <person name="Hibbett D.S."/>
            <person name="Martin F."/>
        </authorList>
    </citation>
    <scope>NUCLEOTIDE SEQUENCE [LARGE SCALE GENOMIC DNA]</scope>
    <source>
        <strain evidence="2">F 1598</strain>
    </source>
</reference>
<proteinExistence type="predicted"/>
<sequence length="118" mass="13199">MSACVVNQRLDAVAKLLYSRRRSCHIATQSLPKTATHSRVLLRVRLSLVVDNATKSNTSLLNNAMQPAGYQIGYQRLTSRLAVYMKTATPLQSPITSHLQMLPQVASSFHLPVDRMHR</sequence>
<accession>A0A0C3FB18</accession>
<evidence type="ECO:0000313" key="2">
    <source>
        <dbReference type="Proteomes" id="UP000054166"/>
    </source>
</evidence>
<dbReference type="HOGENOM" id="CLU_2074047_0_0_1"/>
<gene>
    <name evidence="1" type="ORF">PILCRDRAFT_12250</name>
</gene>